<organism evidence="4 5">
    <name type="scientific">Nostoc flagelliforme FACHB-838</name>
    <dbReference type="NCBI Taxonomy" id="2692904"/>
    <lineage>
        <taxon>Bacteria</taxon>
        <taxon>Bacillati</taxon>
        <taxon>Cyanobacteriota</taxon>
        <taxon>Cyanophyceae</taxon>
        <taxon>Nostocales</taxon>
        <taxon>Nostocaceae</taxon>
        <taxon>Nostoc</taxon>
    </lineage>
</organism>
<evidence type="ECO:0000313" key="4">
    <source>
        <dbReference type="EMBL" id="MBD2529234.1"/>
    </source>
</evidence>
<keyword evidence="1 3" id="KW-0663">Pyridoxal phosphate</keyword>
<dbReference type="GO" id="GO:0008483">
    <property type="term" value="F:transaminase activity"/>
    <property type="evidence" value="ECO:0007669"/>
    <property type="project" value="UniProtKB-KW"/>
</dbReference>
<dbReference type="PANTHER" id="PTHR30244">
    <property type="entry name" value="TRANSAMINASE"/>
    <property type="match status" value="1"/>
</dbReference>
<name>A0ABR8DJ00_9NOSO</name>
<dbReference type="SUPFAM" id="SSF53383">
    <property type="entry name" value="PLP-dependent transferases"/>
    <property type="match status" value="1"/>
</dbReference>
<comment type="similarity">
    <text evidence="2 3">Belongs to the DegT/DnrJ/EryC1 family.</text>
</comment>
<evidence type="ECO:0000256" key="3">
    <source>
        <dbReference type="RuleBase" id="RU004508"/>
    </source>
</evidence>
<dbReference type="InterPro" id="IPR015424">
    <property type="entry name" value="PyrdxlP-dep_Trfase"/>
</dbReference>
<gene>
    <name evidence="4" type="ORF">H6G97_06475</name>
</gene>
<proteinExistence type="inferred from homology"/>
<dbReference type="InterPro" id="IPR000653">
    <property type="entry name" value="DegT/StrS_aminotransferase"/>
</dbReference>
<dbReference type="Gene3D" id="3.40.640.10">
    <property type="entry name" value="Type I PLP-dependent aspartate aminotransferase-like (Major domain)"/>
    <property type="match status" value="1"/>
</dbReference>
<evidence type="ECO:0000256" key="2">
    <source>
        <dbReference type="ARBA" id="ARBA00037999"/>
    </source>
</evidence>
<keyword evidence="4" id="KW-0808">Transferase</keyword>
<comment type="caution">
    <text evidence="4">The sequence shown here is derived from an EMBL/GenBank/DDBJ whole genome shotgun (WGS) entry which is preliminary data.</text>
</comment>
<keyword evidence="4" id="KW-0032">Aminotransferase</keyword>
<dbReference type="PIRSF" id="PIRSF000390">
    <property type="entry name" value="PLP_StrS"/>
    <property type="match status" value="1"/>
</dbReference>
<dbReference type="RefSeq" id="WP_190939845.1">
    <property type="nucleotide sequence ID" value="NZ_JACJSI010000008.1"/>
</dbReference>
<dbReference type="Pfam" id="PF01041">
    <property type="entry name" value="DegT_DnrJ_EryC1"/>
    <property type="match status" value="1"/>
</dbReference>
<keyword evidence="5" id="KW-1185">Reference proteome</keyword>
<dbReference type="EMBL" id="JACJSI010000008">
    <property type="protein sequence ID" value="MBD2529234.1"/>
    <property type="molecule type" value="Genomic_DNA"/>
</dbReference>
<reference evidence="4 5" key="1">
    <citation type="journal article" date="2020" name="ISME J.">
        <title>Comparative genomics reveals insights into cyanobacterial evolution and habitat adaptation.</title>
        <authorList>
            <person name="Chen M.Y."/>
            <person name="Teng W.K."/>
            <person name="Zhao L."/>
            <person name="Hu C.X."/>
            <person name="Zhou Y.K."/>
            <person name="Han B.P."/>
            <person name="Song L.R."/>
            <person name="Shu W.S."/>
        </authorList>
    </citation>
    <scope>NUCLEOTIDE SEQUENCE [LARGE SCALE GENOMIC DNA]</scope>
    <source>
        <strain evidence="4 5">FACHB-838</strain>
    </source>
</reference>
<dbReference type="InterPro" id="IPR015421">
    <property type="entry name" value="PyrdxlP-dep_Trfase_major"/>
</dbReference>
<dbReference type="PANTHER" id="PTHR30244:SF36">
    <property type="entry name" value="3-OXO-GLUCOSE-6-PHOSPHATE:GLUTAMATE AMINOTRANSFERASE"/>
    <property type="match status" value="1"/>
</dbReference>
<evidence type="ECO:0000313" key="5">
    <source>
        <dbReference type="Proteomes" id="UP000623440"/>
    </source>
</evidence>
<dbReference type="CDD" id="cd00616">
    <property type="entry name" value="AHBA_syn"/>
    <property type="match status" value="1"/>
</dbReference>
<evidence type="ECO:0000256" key="1">
    <source>
        <dbReference type="ARBA" id="ARBA00022898"/>
    </source>
</evidence>
<dbReference type="Gene3D" id="3.90.1150.10">
    <property type="entry name" value="Aspartate Aminotransferase, domain 1"/>
    <property type="match status" value="1"/>
</dbReference>
<accession>A0ABR8DJ00</accession>
<dbReference type="InterPro" id="IPR015422">
    <property type="entry name" value="PyrdxlP-dep_Trfase_small"/>
</dbReference>
<sequence length="397" mass="42807">MNKMTVRVPFVDLKLQHEPIQTQLQDAIQSVLERGDFILGQALSDFEAAFAAVSGADYGVGVASGTDAIALGLQACNIGTGDEVILPANTFIATLIGVQRAGAKPILVDCDRQTALIDLREAAKAITPQTKAIIPVHLYGQMVSPHELLNFANTYKLLIFEDAAQAHLAQRDGYLAGSVGIAAAFSFYPSKNLGAFGDGGILLTRDSDVAQKMGRLRNYGASQKYFHTEPGTNSRLDTLQAAILHQKLPHLPQWNRDRLTIAKQYDKELAPLATSGIIPIKNQSDTGHVYHLYVIRVDDSCSIERQQLQEKLTAAGIQTGIHYPIPCHLQPAFTNLGYQPGDFPQAEKLSKQILSLPMYPGLSSSQVKEVVAAIANAVSTISQPNEPSPADLSSVVA</sequence>
<protein>
    <submittedName>
        <fullName evidence="4">DegT/DnrJ/EryC1/StrS family aminotransferase</fullName>
    </submittedName>
</protein>
<dbReference type="Proteomes" id="UP000623440">
    <property type="component" value="Unassembled WGS sequence"/>
</dbReference>